<dbReference type="GO" id="GO:0004298">
    <property type="term" value="F:threonine-type endopeptidase activity"/>
    <property type="evidence" value="ECO:0007669"/>
    <property type="project" value="TreeGrafter"/>
</dbReference>
<dbReference type="AlphaFoldDB" id="A0A8J4QUY8"/>
<gene>
    <name evidence="2" type="ORF">CMV_021130</name>
</gene>
<protein>
    <recommendedName>
        <fullName evidence="4">L-asparaginase</fullName>
    </recommendedName>
</protein>
<dbReference type="Proteomes" id="UP000737018">
    <property type="component" value="Unassembled WGS sequence"/>
</dbReference>
<organism evidence="2 3">
    <name type="scientific">Castanea mollissima</name>
    <name type="common">Chinese chestnut</name>
    <dbReference type="NCBI Taxonomy" id="60419"/>
    <lineage>
        <taxon>Eukaryota</taxon>
        <taxon>Viridiplantae</taxon>
        <taxon>Streptophyta</taxon>
        <taxon>Embryophyta</taxon>
        <taxon>Tracheophyta</taxon>
        <taxon>Spermatophyta</taxon>
        <taxon>Magnoliopsida</taxon>
        <taxon>eudicotyledons</taxon>
        <taxon>Gunneridae</taxon>
        <taxon>Pentapetalae</taxon>
        <taxon>rosids</taxon>
        <taxon>fabids</taxon>
        <taxon>Fagales</taxon>
        <taxon>Fagaceae</taxon>
        <taxon>Castanea</taxon>
    </lineage>
</organism>
<keyword evidence="3" id="KW-1185">Reference proteome</keyword>
<evidence type="ECO:0000256" key="1">
    <source>
        <dbReference type="ARBA" id="ARBA00011601"/>
    </source>
</evidence>
<sequence length="70" mass="7154">MKRACLAASSILRKGSGKCLEAVSAAIQVLEDDPCTNAGRGSNLTEDGHVECDASIMDGHSGAFGAVGFR</sequence>
<dbReference type="PANTHER" id="PTHR10188">
    <property type="entry name" value="L-ASPARAGINASE"/>
    <property type="match status" value="1"/>
</dbReference>
<dbReference type="InterPro" id="IPR029055">
    <property type="entry name" value="Ntn_hydrolases_N"/>
</dbReference>
<dbReference type="Pfam" id="PF01112">
    <property type="entry name" value="Asparaginase_2"/>
    <property type="match status" value="1"/>
</dbReference>
<name>A0A8J4QUY8_9ROSI</name>
<dbReference type="GO" id="GO:0005737">
    <property type="term" value="C:cytoplasm"/>
    <property type="evidence" value="ECO:0007669"/>
    <property type="project" value="TreeGrafter"/>
</dbReference>
<evidence type="ECO:0000313" key="3">
    <source>
        <dbReference type="Proteomes" id="UP000737018"/>
    </source>
</evidence>
<dbReference type="GO" id="GO:0051604">
    <property type="term" value="P:protein maturation"/>
    <property type="evidence" value="ECO:0007669"/>
    <property type="project" value="TreeGrafter"/>
</dbReference>
<comment type="caution">
    <text evidence="2">The sequence shown here is derived from an EMBL/GenBank/DDBJ whole genome shotgun (WGS) entry which is preliminary data.</text>
</comment>
<dbReference type="EMBL" id="JRKL02004081">
    <property type="protein sequence ID" value="KAF3953424.1"/>
    <property type="molecule type" value="Genomic_DNA"/>
</dbReference>
<dbReference type="PANTHER" id="PTHR10188:SF8">
    <property type="entry name" value="THREONINE ASPARTASE 1"/>
    <property type="match status" value="1"/>
</dbReference>
<reference evidence="2" key="1">
    <citation type="submission" date="2020-03" db="EMBL/GenBank/DDBJ databases">
        <title>Castanea mollissima Vanexum genome sequencing.</title>
        <authorList>
            <person name="Staton M."/>
        </authorList>
    </citation>
    <scope>NUCLEOTIDE SEQUENCE</scope>
    <source>
        <tissue evidence="2">Leaf</tissue>
    </source>
</reference>
<dbReference type="InterPro" id="IPR000246">
    <property type="entry name" value="Peptidase_T2"/>
</dbReference>
<accession>A0A8J4QUY8</accession>
<proteinExistence type="predicted"/>
<dbReference type="SUPFAM" id="SSF56235">
    <property type="entry name" value="N-terminal nucleophile aminohydrolases (Ntn hydrolases)"/>
    <property type="match status" value="1"/>
</dbReference>
<evidence type="ECO:0008006" key="4">
    <source>
        <dbReference type="Google" id="ProtNLM"/>
    </source>
</evidence>
<dbReference type="OrthoDB" id="77601at2759"/>
<evidence type="ECO:0000313" key="2">
    <source>
        <dbReference type="EMBL" id="KAF3953424.1"/>
    </source>
</evidence>
<comment type="subunit">
    <text evidence="1">Heterotetramer of two alpha and two beta chains arranged as a dimer of alpha/beta heterodimers.</text>
</comment>